<organism evidence="1 2">
    <name type="scientific">Antrihabitans stalagmiti</name>
    <dbReference type="NCBI Taxonomy" id="2799499"/>
    <lineage>
        <taxon>Bacteria</taxon>
        <taxon>Bacillati</taxon>
        <taxon>Actinomycetota</taxon>
        <taxon>Actinomycetes</taxon>
        <taxon>Mycobacteriales</taxon>
        <taxon>Nocardiaceae</taxon>
        <taxon>Antrihabitans</taxon>
    </lineage>
</organism>
<sequence>MNDSILDRSAHSDQQLANFHLTVGSRVRTTTSHDDGDAHPQTAEFVSGVIVDDFGEVLTAHDHYGRDWARTKRWSIALDTGQLVFRHDEELVPEL</sequence>
<accession>A0A934NM51</accession>
<dbReference type="RefSeq" id="WP_199701559.1">
    <property type="nucleotide sequence ID" value="NZ_JAEMNV010000001.1"/>
</dbReference>
<evidence type="ECO:0000313" key="2">
    <source>
        <dbReference type="Proteomes" id="UP000655868"/>
    </source>
</evidence>
<dbReference type="AlphaFoldDB" id="A0A934NM51"/>
<proteinExistence type="predicted"/>
<reference evidence="1" key="1">
    <citation type="submission" date="2020-12" db="EMBL/GenBank/DDBJ databases">
        <title>Antrihabitans popcorni sp. nov. and Antrihabitans auranticaus sp. nov., isolated from a larva cave.</title>
        <authorList>
            <person name="Lee S.D."/>
            <person name="Kim I.S."/>
        </authorList>
    </citation>
    <scope>NUCLEOTIDE SEQUENCE</scope>
    <source>
        <strain evidence="1">YC3-6</strain>
    </source>
</reference>
<protein>
    <submittedName>
        <fullName evidence="1">Uncharacterized protein</fullName>
    </submittedName>
</protein>
<keyword evidence="2" id="KW-1185">Reference proteome</keyword>
<evidence type="ECO:0000313" key="1">
    <source>
        <dbReference type="EMBL" id="MBJ8337705.1"/>
    </source>
</evidence>
<dbReference type="EMBL" id="JAEMNV010000001">
    <property type="protein sequence ID" value="MBJ8337705.1"/>
    <property type="molecule type" value="Genomic_DNA"/>
</dbReference>
<comment type="caution">
    <text evidence="1">The sequence shown here is derived from an EMBL/GenBank/DDBJ whole genome shotgun (WGS) entry which is preliminary data.</text>
</comment>
<name>A0A934NM51_9NOCA</name>
<gene>
    <name evidence="1" type="ORF">JGU71_02285</name>
</gene>
<dbReference type="Proteomes" id="UP000655868">
    <property type="component" value="Unassembled WGS sequence"/>
</dbReference>